<evidence type="ECO:0000256" key="10">
    <source>
        <dbReference type="ARBA" id="ARBA00062344"/>
    </source>
</evidence>
<dbReference type="GO" id="GO:0003676">
    <property type="term" value="F:nucleic acid binding"/>
    <property type="evidence" value="ECO:0007669"/>
    <property type="project" value="InterPro"/>
</dbReference>
<reference evidence="17" key="1">
    <citation type="submission" date="2019-03" db="EMBL/GenBank/DDBJ databases">
        <title>Improved annotation for the trematode Fasciola hepatica.</title>
        <authorList>
            <person name="Choi Y.-J."/>
            <person name="Martin J."/>
            <person name="Mitreva M."/>
        </authorList>
    </citation>
    <scope>NUCLEOTIDE SEQUENCE [LARGE SCALE GENOMIC DNA]</scope>
</reference>
<dbReference type="SUPFAM" id="SSF53335">
    <property type="entry name" value="S-adenosyl-L-methionine-dependent methyltransferases"/>
    <property type="match status" value="1"/>
</dbReference>
<proteinExistence type="inferred from homology"/>
<evidence type="ECO:0000256" key="1">
    <source>
        <dbReference type="ARBA" id="ARBA00004123"/>
    </source>
</evidence>
<evidence type="ECO:0000256" key="2">
    <source>
        <dbReference type="ARBA" id="ARBA00006149"/>
    </source>
</evidence>
<comment type="caution">
    <text evidence="17">The sequence shown here is derived from an EMBL/GenBank/DDBJ whole genome shotgun (WGS) entry which is preliminary data.</text>
</comment>
<comment type="function">
    <text evidence="9">Methyltransferase that can methylate proteins and, to a lower extent, arsenic. Catalytic subunit of a heterodimer with TRMT112, which monomethylates 'Lys-12' of histone H4 (H4K12me1), a modification present at the promoters of numerous genes encoding cell cycle regulators. Catalytic subunit of a heterodimer with TRMT112, which catalyzes N5-methylation of Glu residue of proteins with a Gly-Gln-Xaa-Xaa-Xaa-Arg motif. Methylates ETF1 on 'Gln-185'; ETF1 needs to be complexed to ERF3 in its GTP-bound form to be efficiently methylated. May also play a role in the modulation of arsenic-induced toxicity by mediating the conversion of monomethylarsonous acid (3+) into the less toxic dimethylarsonic acid. It however only plays a limited role in arsenic metabolism compared with AS3MT.</text>
</comment>
<comment type="catalytic activity">
    <reaction evidence="7">
        <text>L-lysyl-[histone] + S-adenosyl-L-methionine = N(6)-methyl-L-lysyl-[histone] + S-adenosyl-L-homocysteine + H(+)</text>
        <dbReference type="Rhea" id="RHEA:10024"/>
        <dbReference type="Rhea" id="RHEA-COMP:9845"/>
        <dbReference type="Rhea" id="RHEA-COMP:9846"/>
        <dbReference type="ChEBI" id="CHEBI:15378"/>
        <dbReference type="ChEBI" id="CHEBI:29969"/>
        <dbReference type="ChEBI" id="CHEBI:57856"/>
        <dbReference type="ChEBI" id="CHEBI:59789"/>
        <dbReference type="ChEBI" id="CHEBI:61929"/>
    </reaction>
    <physiologicalReaction direction="left-to-right" evidence="7">
        <dbReference type="Rhea" id="RHEA:10025"/>
    </physiologicalReaction>
</comment>
<keyword evidence="4" id="KW-0808">Transferase</keyword>
<sequence>MLTLILPSSPSILAMLTPSTSVLCSPEYADVYPPSEDSFLFLDALEEDVSFLRSLPITVSLEVGSGSGIISSFLYAIDPRLRYHICTDISSAACRATTEVILSNLHREASAVLDQMQCSLVGPLLPRLRSHVDLILFNPPYVPTTQEEHQTAGFGVTATWSGGLHGREVIDAFLPQAVELLSPTGCLYLLLLEDNIPAEVHQLIRRLSNGLLLPTLIKKRRASNELLYIFRYNNKSS</sequence>
<dbReference type="InterPro" id="IPR002052">
    <property type="entry name" value="DNA_methylase_N6_adenine_CS"/>
</dbReference>
<accession>A0A4E0RC59</accession>
<dbReference type="PANTHER" id="PTHR45875:SF1">
    <property type="entry name" value="METHYLTRANSFERASE N6AMT1"/>
    <property type="match status" value="1"/>
</dbReference>
<evidence type="ECO:0000256" key="3">
    <source>
        <dbReference type="ARBA" id="ARBA00022603"/>
    </source>
</evidence>
<dbReference type="GO" id="GO:0036009">
    <property type="term" value="F:protein-glutamine N-methyltransferase activity"/>
    <property type="evidence" value="ECO:0007669"/>
    <property type="project" value="UniProtKB-ARBA"/>
</dbReference>
<evidence type="ECO:0000256" key="12">
    <source>
        <dbReference type="ARBA" id="ARBA00076540"/>
    </source>
</evidence>
<evidence type="ECO:0000256" key="6">
    <source>
        <dbReference type="ARBA" id="ARBA00023242"/>
    </source>
</evidence>
<keyword evidence="5" id="KW-0949">S-adenosyl-L-methionine</keyword>
<dbReference type="Gene3D" id="3.40.50.150">
    <property type="entry name" value="Vaccinia Virus protein VP39"/>
    <property type="match status" value="1"/>
</dbReference>
<dbReference type="GO" id="GO:0032259">
    <property type="term" value="P:methylation"/>
    <property type="evidence" value="ECO:0007669"/>
    <property type="project" value="UniProtKB-KW"/>
</dbReference>
<evidence type="ECO:0000256" key="15">
    <source>
        <dbReference type="ARBA" id="ARBA00093624"/>
    </source>
</evidence>
<dbReference type="FunFam" id="3.40.50.150:FF:000077">
    <property type="entry name" value="HemK methyltransferase family member 2"/>
    <property type="match status" value="1"/>
</dbReference>
<comment type="catalytic activity">
    <reaction evidence="8">
        <text>methylarsonous acid + S-adenosyl-L-methionine = dimethylarsinate + S-adenosyl-L-homocysteine + 2 H(+)</text>
        <dbReference type="Rhea" id="RHEA:11684"/>
        <dbReference type="ChEBI" id="CHEBI:15378"/>
        <dbReference type="ChEBI" id="CHEBI:16223"/>
        <dbReference type="ChEBI" id="CHEBI:17826"/>
        <dbReference type="ChEBI" id="CHEBI:57856"/>
        <dbReference type="ChEBI" id="CHEBI:59789"/>
    </reaction>
</comment>
<evidence type="ECO:0000256" key="16">
    <source>
        <dbReference type="ARBA" id="ARBA00093667"/>
    </source>
</evidence>
<dbReference type="InterPro" id="IPR029063">
    <property type="entry name" value="SAM-dependent_MTases_sf"/>
</dbReference>
<protein>
    <recommendedName>
        <fullName evidence="15">Methyltransferase HEMK2</fullName>
    </recommendedName>
    <alternativeName>
        <fullName evidence="14">HemK methyltransferase family member 2</fullName>
    </alternativeName>
    <alternativeName>
        <fullName evidence="12">Lysine N-methyltransferase 9</fullName>
    </alternativeName>
    <alternativeName>
        <fullName evidence="11">Methylarsonite methyltransferase N6AMT1</fullName>
    </alternativeName>
    <alternativeName>
        <fullName evidence="16">Methyltransferase N6AMT1</fullName>
    </alternativeName>
    <alternativeName>
        <fullName evidence="13">Protein N(5)-glutamine methyltransferase</fullName>
    </alternativeName>
</protein>
<comment type="subcellular location">
    <subcellularLocation>
        <location evidence="1">Nucleus</location>
    </subcellularLocation>
</comment>
<dbReference type="PANTHER" id="PTHR45875">
    <property type="entry name" value="METHYLTRANSFERASE N6AMT1"/>
    <property type="match status" value="1"/>
</dbReference>
<dbReference type="GO" id="GO:0005634">
    <property type="term" value="C:nucleus"/>
    <property type="evidence" value="ECO:0007669"/>
    <property type="project" value="UniProtKB-SubCell"/>
</dbReference>
<keyword evidence="6" id="KW-0539">Nucleus</keyword>
<dbReference type="Proteomes" id="UP000230066">
    <property type="component" value="Unassembled WGS sequence"/>
</dbReference>
<dbReference type="GO" id="GO:0035657">
    <property type="term" value="C:eRF1 methyltransferase complex"/>
    <property type="evidence" value="ECO:0007669"/>
    <property type="project" value="TreeGrafter"/>
</dbReference>
<evidence type="ECO:0000256" key="8">
    <source>
        <dbReference type="ARBA" id="ARBA00050903"/>
    </source>
</evidence>
<dbReference type="PROSITE" id="PS00092">
    <property type="entry name" value="N6_MTASE"/>
    <property type="match status" value="1"/>
</dbReference>
<comment type="similarity">
    <text evidence="2">Belongs to the eukaryotic/archaeal PrmC-related family.</text>
</comment>
<evidence type="ECO:0000313" key="18">
    <source>
        <dbReference type="Proteomes" id="UP000230066"/>
    </source>
</evidence>
<dbReference type="EMBL" id="JXXN02001824">
    <property type="protein sequence ID" value="THD24004.1"/>
    <property type="molecule type" value="Genomic_DNA"/>
</dbReference>
<organism evidence="17 18">
    <name type="scientific">Fasciola hepatica</name>
    <name type="common">Liver fluke</name>
    <dbReference type="NCBI Taxonomy" id="6192"/>
    <lineage>
        <taxon>Eukaryota</taxon>
        <taxon>Metazoa</taxon>
        <taxon>Spiralia</taxon>
        <taxon>Lophotrochozoa</taxon>
        <taxon>Platyhelminthes</taxon>
        <taxon>Trematoda</taxon>
        <taxon>Digenea</taxon>
        <taxon>Plagiorchiida</taxon>
        <taxon>Echinostomata</taxon>
        <taxon>Echinostomatoidea</taxon>
        <taxon>Fasciolidae</taxon>
        <taxon>Fasciola</taxon>
    </lineage>
</organism>
<name>A0A4E0RC59_FASHE</name>
<keyword evidence="18" id="KW-1185">Reference proteome</keyword>
<evidence type="ECO:0000256" key="11">
    <source>
        <dbReference type="ARBA" id="ARBA00075330"/>
    </source>
</evidence>
<dbReference type="InterPro" id="IPR052190">
    <property type="entry name" value="Euk-Arch_PrmC-MTase"/>
</dbReference>
<evidence type="ECO:0000256" key="14">
    <source>
        <dbReference type="ARBA" id="ARBA00083337"/>
    </source>
</evidence>
<gene>
    <name evidence="17" type="ORF">D915_005115</name>
</gene>
<evidence type="ECO:0000256" key="5">
    <source>
        <dbReference type="ARBA" id="ARBA00022691"/>
    </source>
</evidence>
<evidence type="ECO:0000256" key="7">
    <source>
        <dbReference type="ARBA" id="ARBA00048619"/>
    </source>
</evidence>
<evidence type="ECO:0000256" key="9">
    <source>
        <dbReference type="ARBA" id="ARBA00053180"/>
    </source>
</evidence>
<comment type="subunit">
    <text evidence="10">Heterodimer; heterodimerization with TRMT112 is required for S-adenosyl-L-methionine-binding.</text>
</comment>
<keyword evidence="3 17" id="KW-0489">Methyltransferase</keyword>
<dbReference type="AlphaFoldDB" id="A0A4E0RC59"/>
<evidence type="ECO:0000256" key="4">
    <source>
        <dbReference type="ARBA" id="ARBA00022679"/>
    </source>
</evidence>
<evidence type="ECO:0000313" key="17">
    <source>
        <dbReference type="EMBL" id="THD24004.1"/>
    </source>
</evidence>
<evidence type="ECO:0000256" key="13">
    <source>
        <dbReference type="ARBA" id="ARBA00080992"/>
    </source>
</evidence>